<dbReference type="Proteomes" id="UP001187192">
    <property type="component" value="Unassembled WGS sequence"/>
</dbReference>
<organism evidence="1 2">
    <name type="scientific">Ficus carica</name>
    <name type="common">Common fig</name>
    <dbReference type="NCBI Taxonomy" id="3494"/>
    <lineage>
        <taxon>Eukaryota</taxon>
        <taxon>Viridiplantae</taxon>
        <taxon>Streptophyta</taxon>
        <taxon>Embryophyta</taxon>
        <taxon>Tracheophyta</taxon>
        <taxon>Spermatophyta</taxon>
        <taxon>Magnoliopsida</taxon>
        <taxon>eudicotyledons</taxon>
        <taxon>Gunneridae</taxon>
        <taxon>Pentapetalae</taxon>
        <taxon>rosids</taxon>
        <taxon>fabids</taxon>
        <taxon>Rosales</taxon>
        <taxon>Moraceae</taxon>
        <taxon>Ficeae</taxon>
        <taxon>Ficus</taxon>
    </lineage>
</organism>
<accession>A0AA88J9F8</accession>
<dbReference type="AlphaFoldDB" id="A0AA88J9F8"/>
<dbReference type="EMBL" id="BTGU01000282">
    <property type="protein sequence ID" value="GMN66049.1"/>
    <property type="molecule type" value="Genomic_DNA"/>
</dbReference>
<reference evidence="1" key="1">
    <citation type="submission" date="2023-07" db="EMBL/GenBank/DDBJ databases">
        <title>draft genome sequence of fig (Ficus carica).</title>
        <authorList>
            <person name="Takahashi T."/>
            <person name="Nishimura K."/>
        </authorList>
    </citation>
    <scope>NUCLEOTIDE SEQUENCE</scope>
</reference>
<protein>
    <submittedName>
        <fullName evidence="1">Uncharacterized protein</fullName>
    </submittedName>
</protein>
<sequence length="196" mass="21895">MIGLEKTIVMSYAVKSRMPSVRIQCVLDINFYIQLKKKYVHVLSKFLISIDVLYVSVAEAIPPNIGENNHIPVQLSRVGGQSDEAVQPVAINNLIIHSHIPHLIPLVIPSPIVGKDLHMEDGLEEQDEFLNKDFGMYHDDCYVGEFNDEEAARDSNERNIVGIIRAQFVVNRTKTQSVHVSGSDNFPCAEVIVVCA</sequence>
<name>A0AA88J9F8_FICCA</name>
<comment type="caution">
    <text evidence="1">The sequence shown here is derived from an EMBL/GenBank/DDBJ whole genome shotgun (WGS) entry which is preliminary data.</text>
</comment>
<keyword evidence="2" id="KW-1185">Reference proteome</keyword>
<gene>
    <name evidence="1" type="ORF">TIFTF001_035111</name>
</gene>
<evidence type="ECO:0000313" key="1">
    <source>
        <dbReference type="EMBL" id="GMN66049.1"/>
    </source>
</evidence>
<proteinExistence type="predicted"/>
<evidence type="ECO:0000313" key="2">
    <source>
        <dbReference type="Proteomes" id="UP001187192"/>
    </source>
</evidence>